<feature type="region of interest" description="Disordered" evidence="2">
    <location>
        <begin position="472"/>
        <end position="521"/>
    </location>
</feature>
<dbReference type="GeneID" id="8104984"/>
<sequence length="521" mass="59066">MSRDEDSNIPASAKQLAPYLRPRQDALRIRQALTLYLQSHIVPTDGHDDNSDFPASHLALVVPNHASVNVKRIPPEVTGVRKEYLKALQENIAVRREYNDLVDRITSRRAKNQSALNDYLALLRERRRYEKLQVFDIHLKEWTATSEPPTGQSDSTRIDLDGLLREKADGPTDGAGNNVQELISKLEKTVVRAKEKLAREQYLLKQLQDRQATRLADSDVGDNKIRALQRTRDELVQWVEDKLAITGTEDDTNQLQHGECTTSSTETSQLAAAEYKARIRAQYTAYIAARKTLLEAVSALSQPSRSAATNLPAIKPAEAPVTNETEEWGSIDVFRTVSEHILPATKYQKSLALQRSYLAGMLTKERTNFKHTLDRLSQESHLLPEYPLLARHSKFRHITPTSSGLRQEKGGKPRDDVLERAEAWAFAAEAARSNESDYIQQRIEHGAEMADMASEMLQQIYDLLHQERRATTEDKDYTDAHQESDIWTAEVQPRKVRAKRSEQTHQKKGPWSALDGRVGIE</sequence>
<dbReference type="RefSeq" id="XP_002483267.1">
    <property type="nucleotide sequence ID" value="XM_002483222.1"/>
</dbReference>
<dbReference type="PhylomeDB" id="B8MHQ2"/>
<feature type="compositionally biased region" description="Basic and acidic residues" evidence="2">
    <location>
        <begin position="472"/>
        <end position="484"/>
    </location>
</feature>
<dbReference type="VEuPathDB" id="FungiDB:TSTA_011430"/>
<dbReference type="OMA" id="QPRFKHA"/>
<proteinExistence type="predicted"/>
<dbReference type="eggNOG" id="ENOG502S94T">
    <property type="taxonomic scope" value="Eukaryota"/>
</dbReference>
<keyword evidence="1" id="KW-0175">Coiled coil</keyword>
<name>B8MHQ2_TALSN</name>
<accession>B8MHQ2</accession>
<organism evidence="3 4">
    <name type="scientific">Talaromyces stipitatus (strain ATCC 10500 / CBS 375.48 / QM 6759 / NRRL 1006)</name>
    <name type="common">Penicillium stipitatum</name>
    <dbReference type="NCBI Taxonomy" id="441959"/>
    <lineage>
        <taxon>Eukaryota</taxon>
        <taxon>Fungi</taxon>
        <taxon>Dikarya</taxon>
        <taxon>Ascomycota</taxon>
        <taxon>Pezizomycotina</taxon>
        <taxon>Eurotiomycetes</taxon>
        <taxon>Eurotiomycetidae</taxon>
        <taxon>Eurotiales</taxon>
        <taxon>Trichocomaceae</taxon>
        <taxon>Talaromyces</taxon>
        <taxon>Talaromyces sect. Talaromyces</taxon>
    </lineage>
</organism>
<keyword evidence="4" id="KW-1185">Reference proteome</keyword>
<evidence type="ECO:0000313" key="3">
    <source>
        <dbReference type="EMBL" id="EED16033.1"/>
    </source>
</evidence>
<feature type="coiled-coil region" evidence="1">
    <location>
        <begin position="176"/>
        <end position="210"/>
    </location>
</feature>
<gene>
    <name evidence="3" type="ORF">TSTA_011430</name>
</gene>
<dbReference type="HOGENOM" id="CLU_036914_0_0_1"/>
<dbReference type="EMBL" id="EQ962656">
    <property type="protein sequence ID" value="EED16033.1"/>
    <property type="molecule type" value="Genomic_DNA"/>
</dbReference>
<reference evidence="4" key="1">
    <citation type="journal article" date="2015" name="Genome Announc.">
        <title>Genome sequence of the AIDS-associated pathogen Penicillium marneffei (ATCC18224) and its near taxonomic relative Talaromyces stipitatus (ATCC10500).</title>
        <authorList>
            <person name="Nierman W.C."/>
            <person name="Fedorova-Abrams N.D."/>
            <person name="Andrianopoulos A."/>
        </authorList>
    </citation>
    <scope>NUCLEOTIDE SEQUENCE [LARGE SCALE GENOMIC DNA]</scope>
    <source>
        <strain evidence="4">ATCC 10500 / CBS 375.48 / QM 6759 / NRRL 1006</strain>
    </source>
</reference>
<protein>
    <submittedName>
        <fullName evidence="3">Uncharacterized protein</fullName>
    </submittedName>
</protein>
<dbReference type="Proteomes" id="UP000001745">
    <property type="component" value="Unassembled WGS sequence"/>
</dbReference>
<dbReference type="AlphaFoldDB" id="B8MHQ2"/>
<dbReference type="STRING" id="441959.B8MHQ2"/>
<evidence type="ECO:0000256" key="1">
    <source>
        <dbReference type="SAM" id="Coils"/>
    </source>
</evidence>
<evidence type="ECO:0000313" key="4">
    <source>
        <dbReference type="Proteomes" id="UP000001745"/>
    </source>
</evidence>
<evidence type="ECO:0000256" key="2">
    <source>
        <dbReference type="SAM" id="MobiDB-lite"/>
    </source>
</evidence>
<dbReference type="OrthoDB" id="5402392at2759"/>
<dbReference type="InParanoid" id="B8MHQ2"/>